<feature type="repeat" description="RCC1" evidence="1">
    <location>
        <begin position="175"/>
        <end position="240"/>
    </location>
</feature>
<feature type="compositionally biased region" description="Basic residues" evidence="2">
    <location>
        <begin position="508"/>
        <end position="517"/>
    </location>
</feature>
<dbReference type="InterPro" id="IPR028641">
    <property type="entry name" value="RCC2"/>
</dbReference>
<gene>
    <name evidence="3" type="ORF">SHERM_00349</name>
</gene>
<comment type="caution">
    <text evidence="3">The sequence shown here is derived from an EMBL/GenBank/DDBJ whole genome shotgun (WGS) entry which is preliminary data.</text>
</comment>
<dbReference type="OrthoDB" id="297375at2759"/>
<dbReference type="InterPro" id="IPR009091">
    <property type="entry name" value="RCC1/BLIP-II"/>
</dbReference>
<dbReference type="GO" id="GO:0016020">
    <property type="term" value="C:membrane"/>
    <property type="evidence" value="ECO:0007669"/>
    <property type="project" value="TreeGrafter"/>
</dbReference>
<feature type="repeat" description="RCC1" evidence="1">
    <location>
        <begin position="70"/>
        <end position="121"/>
    </location>
</feature>
<evidence type="ECO:0000313" key="4">
    <source>
        <dbReference type="Proteomes" id="UP001153555"/>
    </source>
</evidence>
<dbReference type="PANTHER" id="PTHR46207:SF1">
    <property type="entry name" value="PROTEIN RCC2"/>
    <property type="match status" value="1"/>
</dbReference>
<dbReference type="GO" id="GO:0031267">
    <property type="term" value="F:small GTPase binding"/>
    <property type="evidence" value="ECO:0007669"/>
    <property type="project" value="TreeGrafter"/>
</dbReference>
<dbReference type="Proteomes" id="UP001153555">
    <property type="component" value="Unassembled WGS sequence"/>
</dbReference>
<feature type="compositionally biased region" description="Acidic residues" evidence="2">
    <location>
        <begin position="446"/>
        <end position="461"/>
    </location>
</feature>
<feature type="region of interest" description="Disordered" evidence="2">
    <location>
        <begin position="415"/>
        <end position="517"/>
    </location>
</feature>
<organism evidence="3 4">
    <name type="scientific">Striga hermonthica</name>
    <name type="common">Purple witchweed</name>
    <name type="synonym">Buchnera hermonthica</name>
    <dbReference type="NCBI Taxonomy" id="68872"/>
    <lineage>
        <taxon>Eukaryota</taxon>
        <taxon>Viridiplantae</taxon>
        <taxon>Streptophyta</taxon>
        <taxon>Embryophyta</taxon>
        <taxon>Tracheophyta</taxon>
        <taxon>Spermatophyta</taxon>
        <taxon>Magnoliopsida</taxon>
        <taxon>eudicotyledons</taxon>
        <taxon>Gunneridae</taxon>
        <taxon>Pentapetalae</taxon>
        <taxon>asterids</taxon>
        <taxon>lamiids</taxon>
        <taxon>Lamiales</taxon>
        <taxon>Orobanchaceae</taxon>
        <taxon>Buchnereae</taxon>
        <taxon>Striga</taxon>
    </lineage>
</organism>
<sequence length="517" mass="55320">MEEEKKTEEVQGGELLFCGTTAWDAMGRRRTSPEENLASPTRLRPLMGIDIRFVASGCVSCHCVALDAEGRCYTWGRNEKGQLGHGDRVQRDRPTVVSDLSQYKVIKAGAGRGHTVVVTEDGLSFSFGWNKHGQLGSGSAKTEVESSPVRCQVSDVKATVCGGDFTVWLTSVEGSSILTAGLPQYGQLGHGSDNEYNTKDSSVKLAYEAQPRPRAIASLAGETIVKVACGTNHTGILTFYFPSPSHFPVLGHREQKDEWVPRLVDVFTRHNVLPPDAVVSAGSANSSCTAGGGQLYMWGKIKNSGDDWMYPKPLMDLSGWHLRCMDSGNSHHFVGADSSCISWGHAQSGELGYGPNGQKSSAIPKKVDALEGMHVISVACGLALSLVVVDRTKNAERLEELEVYDGTAAAEVMTVTPDEKPILTPKRAAAKKSRDANKRKKGGESSSDDEANSEYESDDSNEMLNGKARKARGKSAGKSGSEKKGSGRGRGRPPSGTKSTQASGGKGTGKRGRPRKS</sequence>
<reference evidence="3" key="1">
    <citation type="submission" date="2019-12" db="EMBL/GenBank/DDBJ databases">
        <authorList>
            <person name="Scholes J."/>
        </authorList>
    </citation>
    <scope>NUCLEOTIDE SEQUENCE</scope>
</reference>
<dbReference type="PRINTS" id="PR00633">
    <property type="entry name" value="RCCNDNSATION"/>
</dbReference>
<evidence type="ECO:0000313" key="3">
    <source>
        <dbReference type="EMBL" id="CAA0818579.1"/>
    </source>
</evidence>
<dbReference type="PROSITE" id="PS00626">
    <property type="entry name" value="RCC1_2"/>
    <property type="match status" value="1"/>
</dbReference>
<dbReference type="PANTHER" id="PTHR46207">
    <property type="entry name" value="PROTEIN RCC2"/>
    <property type="match status" value="1"/>
</dbReference>
<dbReference type="AlphaFoldDB" id="A0A9N7N270"/>
<accession>A0A9N7N270</accession>
<dbReference type="InterPro" id="IPR000408">
    <property type="entry name" value="Reg_chr_condens"/>
</dbReference>
<protein>
    <submittedName>
        <fullName evidence="3">Regulator of chromosome condensation (RCC1) family protein</fullName>
    </submittedName>
</protein>
<dbReference type="Gene3D" id="2.130.10.30">
    <property type="entry name" value="Regulator of chromosome condensation 1/beta-lactamase-inhibitor protein II"/>
    <property type="match status" value="2"/>
</dbReference>
<keyword evidence="4" id="KW-1185">Reference proteome</keyword>
<feature type="repeat" description="RCC1" evidence="1">
    <location>
        <begin position="338"/>
        <end position="391"/>
    </location>
</feature>
<dbReference type="EMBL" id="CACSLK010017224">
    <property type="protein sequence ID" value="CAA0818579.1"/>
    <property type="molecule type" value="Genomic_DNA"/>
</dbReference>
<evidence type="ECO:0000256" key="2">
    <source>
        <dbReference type="SAM" id="MobiDB-lite"/>
    </source>
</evidence>
<proteinExistence type="predicted"/>
<dbReference type="SUPFAM" id="SSF50985">
    <property type="entry name" value="RCC1/BLIP-II"/>
    <property type="match status" value="1"/>
</dbReference>
<name>A0A9N7N270_STRHE</name>
<dbReference type="Pfam" id="PF00415">
    <property type="entry name" value="RCC1"/>
    <property type="match status" value="4"/>
</dbReference>
<evidence type="ECO:0000256" key="1">
    <source>
        <dbReference type="PROSITE-ProRule" id="PRU00235"/>
    </source>
</evidence>
<feature type="repeat" description="RCC1" evidence="1">
    <location>
        <begin position="122"/>
        <end position="172"/>
    </location>
</feature>
<dbReference type="PROSITE" id="PS50012">
    <property type="entry name" value="RCC1_3"/>
    <property type="match status" value="4"/>
</dbReference>